<dbReference type="SUPFAM" id="SSF51905">
    <property type="entry name" value="FAD/NAD(P)-binding domain"/>
    <property type="match status" value="1"/>
</dbReference>
<gene>
    <name evidence="14" type="ORF">C1SCF055_LOCUS838</name>
</gene>
<keyword evidence="10" id="KW-0472">Membrane</keyword>
<dbReference type="InterPro" id="IPR036188">
    <property type="entry name" value="FAD/NAD-bd_sf"/>
</dbReference>
<dbReference type="InterPro" id="IPR004099">
    <property type="entry name" value="Pyr_nucl-diS_OxRdtase_dimer"/>
</dbReference>
<feature type="transmembrane region" description="Helical" evidence="10">
    <location>
        <begin position="26"/>
        <end position="47"/>
    </location>
</feature>
<dbReference type="PRINTS" id="PR00411">
    <property type="entry name" value="PNDRDTASEI"/>
</dbReference>
<sequence length="761" mass="82051">MNKPEPSPDGAESKRPAGSLFSPQKLLVLAIVVSLIIIALVFFRDELRLENLANREAQLKQLQADHPVLVYGAAFAIYVTVTGLSLPGAAGMTLVYGWYFGFLRALVLVSFASTAGATVAFLLSRYLFRDAIQQKFGERLKTFNDALEREGAFYLFTLRLIPAVPFFIINVVMGLTSLPTRTFWWVSQLGMLAGTVVYVYAGSQVPDLQTLSEEGAKAVFSGSQLFQIGIAFALLGLFPITVKKIMQRTHNVAHATNSLPQLEPRDEHNEKLQQNVHPTDWVNPTPSGRYNLVVIGAGTAGLVTAAGAAGLGAKVALVERDLMGGDCLNVGCVPSKGLISAARVAATVRDAGEFGVDVPEGVQVDFAKVMQRMRRLRASISPNDSAARFRDLGVDVFLGSAKFTGNDTVEVAGQTLKFKKAVITTGARAAAPPIPGLDQVPYLTNETVFSLTELPKRLGVIGAGPIGCELAQAFARFGSEVYLVESADEILPREDQDAAAIVRESLLKDGVNLLCCGRELQVALQGDRIRLQVTAHEKAYDVEVDQLLVAVGRAPNVDGLGLEAAGVAYDKKKGVEVNDRLQTTNTNIYAAGDICSKYKFTHAADFMARLVIQNALFFGRAKASALTIPWATYTSPEIAHVGLSEHEAREQNIEIDTFTQPMAEVDRAILEGETAGFVKVHVAKGTDKILGATIVATNAGDMISEITLAMKAGLGLKTVGASIHPYPTQAEAIRKAGDLYSRTRLTPLVKSLFDKWLSWTR</sequence>
<dbReference type="InterPro" id="IPR023753">
    <property type="entry name" value="FAD/NAD-binding_dom"/>
</dbReference>
<proteinExistence type="inferred from homology"/>
<dbReference type="NCBIfam" id="NF004991">
    <property type="entry name" value="PRK06370.1-3"/>
    <property type="match status" value="1"/>
</dbReference>
<keyword evidence="10" id="KW-1133">Transmembrane helix</keyword>
<comment type="similarity">
    <text evidence="2 9">Belongs to the class-I pyridine nucleotide-disulfide oxidoreductase family.</text>
</comment>
<dbReference type="Pfam" id="PF07992">
    <property type="entry name" value="Pyr_redox_2"/>
    <property type="match status" value="1"/>
</dbReference>
<keyword evidence="10" id="KW-0812">Transmembrane</keyword>
<dbReference type="PANTHER" id="PTHR43014">
    <property type="entry name" value="MERCURIC REDUCTASE"/>
    <property type="match status" value="1"/>
</dbReference>
<protein>
    <submittedName>
        <fullName evidence="15">Mercuric reductase (Hg(II) reductase)</fullName>
    </submittedName>
</protein>
<keyword evidence="3 9" id="KW-0285">Flavoprotein</keyword>
<dbReference type="PROSITE" id="PS00076">
    <property type="entry name" value="PYRIDINE_REDOX_1"/>
    <property type="match status" value="1"/>
</dbReference>
<evidence type="ECO:0000313" key="14">
    <source>
        <dbReference type="EMBL" id="CAI3972248.1"/>
    </source>
</evidence>
<evidence type="ECO:0000256" key="2">
    <source>
        <dbReference type="ARBA" id="ARBA00007532"/>
    </source>
</evidence>
<dbReference type="EMBL" id="CAMXCT030000001">
    <property type="protein sequence ID" value="CAL4759560.1"/>
    <property type="molecule type" value="Genomic_DNA"/>
</dbReference>
<keyword evidence="4 9" id="KW-0274">FAD</keyword>
<reference evidence="15 16" key="2">
    <citation type="submission" date="2024-05" db="EMBL/GenBank/DDBJ databases">
        <authorList>
            <person name="Chen Y."/>
            <person name="Shah S."/>
            <person name="Dougan E. K."/>
            <person name="Thang M."/>
            <person name="Chan C."/>
        </authorList>
    </citation>
    <scope>NUCLEOTIDE SEQUENCE [LARGE SCALE GENOMIC DNA]</scope>
</reference>
<evidence type="ECO:0000313" key="15">
    <source>
        <dbReference type="EMBL" id="CAL4759560.1"/>
    </source>
</evidence>
<dbReference type="Pfam" id="PF09335">
    <property type="entry name" value="VTT_dom"/>
    <property type="match status" value="1"/>
</dbReference>
<evidence type="ECO:0000256" key="10">
    <source>
        <dbReference type="SAM" id="Phobius"/>
    </source>
</evidence>
<evidence type="ECO:0000256" key="5">
    <source>
        <dbReference type="ARBA" id="ARBA00022857"/>
    </source>
</evidence>
<dbReference type="FunFam" id="3.30.390.30:FF:000001">
    <property type="entry name" value="Dihydrolipoyl dehydrogenase"/>
    <property type="match status" value="1"/>
</dbReference>
<evidence type="ECO:0000256" key="7">
    <source>
        <dbReference type="ARBA" id="ARBA00023157"/>
    </source>
</evidence>
<reference evidence="14" key="1">
    <citation type="submission" date="2022-10" db="EMBL/GenBank/DDBJ databases">
        <authorList>
            <person name="Chen Y."/>
            <person name="Dougan E. K."/>
            <person name="Chan C."/>
            <person name="Rhodes N."/>
            <person name="Thang M."/>
        </authorList>
    </citation>
    <scope>NUCLEOTIDE SEQUENCE</scope>
</reference>
<accession>A0A9P1BGU5</accession>
<evidence type="ECO:0000256" key="1">
    <source>
        <dbReference type="ARBA" id="ARBA00001974"/>
    </source>
</evidence>
<dbReference type="EMBL" id="CAMXCT010000001">
    <property type="protein sequence ID" value="CAI3972248.1"/>
    <property type="molecule type" value="Genomic_DNA"/>
</dbReference>
<organism evidence="14">
    <name type="scientific">Cladocopium goreaui</name>
    <dbReference type="NCBI Taxonomy" id="2562237"/>
    <lineage>
        <taxon>Eukaryota</taxon>
        <taxon>Sar</taxon>
        <taxon>Alveolata</taxon>
        <taxon>Dinophyceae</taxon>
        <taxon>Suessiales</taxon>
        <taxon>Symbiodiniaceae</taxon>
        <taxon>Cladocopium</taxon>
    </lineage>
</organism>
<dbReference type="EMBL" id="CAMXCT020000001">
    <property type="protein sequence ID" value="CAL1125623.1"/>
    <property type="molecule type" value="Genomic_DNA"/>
</dbReference>
<evidence type="ECO:0000256" key="3">
    <source>
        <dbReference type="ARBA" id="ARBA00022630"/>
    </source>
</evidence>
<dbReference type="FunFam" id="3.50.50.60:FF:000379">
    <property type="entry name" value="Mercuric reductase"/>
    <property type="match status" value="1"/>
</dbReference>
<keyword evidence="5" id="KW-0521">NADP</keyword>
<evidence type="ECO:0000313" key="16">
    <source>
        <dbReference type="Proteomes" id="UP001152797"/>
    </source>
</evidence>
<dbReference type="Proteomes" id="UP001152797">
    <property type="component" value="Unassembled WGS sequence"/>
</dbReference>
<evidence type="ECO:0000256" key="4">
    <source>
        <dbReference type="ARBA" id="ARBA00022827"/>
    </source>
</evidence>
<dbReference type="SUPFAM" id="SSF55424">
    <property type="entry name" value="FAD/NAD-linked reductases, dimerisation (C-terminal) domain"/>
    <property type="match status" value="1"/>
</dbReference>
<evidence type="ECO:0000256" key="8">
    <source>
        <dbReference type="ARBA" id="ARBA00023284"/>
    </source>
</evidence>
<dbReference type="AlphaFoldDB" id="A0A9P1BGU5"/>
<comment type="caution">
    <text evidence="14">The sequence shown here is derived from an EMBL/GenBank/DDBJ whole genome shotgun (WGS) entry which is preliminary data.</text>
</comment>
<dbReference type="Pfam" id="PF02852">
    <property type="entry name" value="Pyr_redox_dim"/>
    <property type="match status" value="1"/>
</dbReference>
<keyword evidence="6 9" id="KW-0560">Oxidoreductase</keyword>
<dbReference type="InterPro" id="IPR012999">
    <property type="entry name" value="Pyr_OxRdtase_I_AS"/>
</dbReference>
<keyword evidence="7" id="KW-1015">Disulfide bond</keyword>
<dbReference type="Gene3D" id="3.50.50.60">
    <property type="entry name" value="FAD/NAD(P)-binding domain"/>
    <property type="match status" value="2"/>
</dbReference>
<feature type="transmembrane region" description="Helical" evidence="10">
    <location>
        <begin position="222"/>
        <end position="242"/>
    </location>
</feature>
<evidence type="ECO:0000256" key="9">
    <source>
        <dbReference type="RuleBase" id="RU003691"/>
    </source>
</evidence>
<name>A0A9P1BGU5_9DINO</name>
<dbReference type="InterPro" id="IPR016156">
    <property type="entry name" value="FAD/NAD-linked_Rdtase_dimer_sf"/>
</dbReference>
<evidence type="ECO:0000256" key="6">
    <source>
        <dbReference type="ARBA" id="ARBA00023002"/>
    </source>
</evidence>
<evidence type="ECO:0000259" key="11">
    <source>
        <dbReference type="Pfam" id="PF02852"/>
    </source>
</evidence>
<keyword evidence="16" id="KW-1185">Reference proteome</keyword>
<dbReference type="Gene3D" id="3.30.390.30">
    <property type="match status" value="1"/>
</dbReference>
<dbReference type="GO" id="GO:0050660">
    <property type="term" value="F:flavin adenine dinucleotide binding"/>
    <property type="evidence" value="ECO:0007669"/>
    <property type="project" value="TreeGrafter"/>
</dbReference>
<feature type="domain" description="VTT" evidence="13">
    <location>
        <begin position="92"/>
        <end position="204"/>
    </location>
</feature>
<evidence type="ECO:0000259" key="12">
    <source>
        <dbReference type="Pfam" id="PF07992"/>
    </source>
</evidence>
<comment type="cofactor">
    <cofactor evidence="1">
        <name>FAD</name>
        <dbReference type="ChEBI" id="CHEBI:57692"/>
    </cofactor>
</comment>
<feature type="transmembrane region" description="Helical" evidence="10">
    <location>
        <begin position="182"/>
        <end position="201"/>
    </location>
</feature>
<evidence type="ECO:0000259" key="13">
    <source>
        <dbReference type="Pfam" id="PF09335"/>
    </source>
</evidence>
<dbReference type="PRINTS" id="PR00368">
    <property type="entry name" value="FADPNR"/>
</dbReference>
<keyword evidence="8 9" id="KW-0676">Redox-active center</keyword>
<dbReference type="PANTHER" id="PTHR43014:SF2">
    <property type="entry name" value="MERCURIC REDUCTASE"/>
    <property type="match status" value="1"/>
</dbReference>
<dbReference type="OrthoDB" id="361797at2759"/>
<feature type="domain" description="FAD/NAD(P)-binding" evidence="12">
    <location>
        <begin position="290"/>
        <end position="605"/>
    </location>
</feature>
<dbReference type="InterPro" id="IPR032816">
    <property type="entry name" value="VTT_dom"/>
</dbReference>
<dbReference type="GO" id="GO:0003955">
    <property type="term" value="F:NAD(P)H dehydrogenase (quinone) activity"/>
    <property type="evidence" value="ECO:0007669"/>
    <property type="project" value="TreeGrafter"/>
</dbReference>
<feature type="domain" description="Pyridine nucleotide-disulphide oxidoreductase dimerisation" evidence="11">
    <location>
        <begin position="628"/>
        <end position="736"/>
    </location>
</feature>
<dbReference type="GO" id="GO:0016668">
    <property type="term" value="F:oxidoreductase activity, acting on a sulfur group of donors, NAD(P) as acceptor"/>
    <property type="evidence" value="ECO:0007669"/>
    <property type="project" value="InterPro"/>
</dbReference>
<feature type="transmembrane region" description="Helical" evidence="10">
    <location>
        <begin position="105"/>
        <end position="128"/>
    </location>
</feature>
<feature type="transmembrane region" description="Helical" evidence="10">
    <location>
        <begin position="68"/>
        <end position="99"/>
    </location>
</feature>